<dbReference type="OrthoDB" id="1936594at2759"/>
<feature type="compositionally biased region" description="Basic residues" evidence="3">
    <location>
        <begin position="177"/>
        <end position="193"/>
    </location>
</feature>
<keyword evidence="2" id="KW-0802">TPR repeat</keyword>
<dbReference type="AlphaFoldDB" id="Q4TIF1"/>
<feature type="region of interest" description="Disordered" evidence="3">
    <location>
        <begin position="22"/>
        <end position="44"/>
    </location>
</feature>
<reference evidence="4" key="2">
    <citation type="submission" date="2004-02" db="EMBL/GenBank/DDBJ databases">
        <authorList>
            <consortium name="Genoscope"/>
            <consortium name="Whitehead Institute Centre for Genome Research"/>
        </authorList>
    </citation>
    <scope>NUCLEOTIDE SEQUENCE</scope>
</reference>
<dbReference type="PANTHER" id="PTHR16193">
    <property type="entry name" value="TETRATRICOPEPTIDE REPEAT PROTEIN 27"/>
    <property type="match status" value="1"/>
</dbReference>
<reference evidence="4" key="1">
    <citation type="journal article" date="2004" name="Nature">
        <title>Genome duplication in the teleost fish Tetraodon nigroviridis reveals the early vertebrate proto-karyotype.</title>
        <authorList>
            <person name="Jaillon O."/>
            <person name="Aury J.-M."/>
            <person name="Brunet F."/>
            <person name="Petit J.-L."/>
            <person name="Stange-Thomann N."/>
            <person name="Mauceli E."/>
            <person name="Bouneau L."/>
            <person name="Fischer C."/>
            <person name="Ozouf-Costaz C."/>
            <person name="Bernot A."/>
            <person name="Nicaud S."/>
            <person name="Jaffe D."/>
            <person name="Fisher S."/>
            <person name="Lutfalla G."/>
            <person name="Dossat C."/>
            <person name="Segurens B."/>
            <person name="Dasilva C."/>
            <person name="Salanoubat M."/>
            <person name="Levy M."/>
            <person name="Boudet N."/>
            <person name="Castellano S."/>
            <person name="Anthouard V."/>
            <person name="Jubin C."/>
            <person name="Castelli V."/>
            <person name="Katinka M."/>
            <person name="Vacherie B."/>
            <person name="Biemont C."/>
            <person name="Skalli Z."/>
            <person name="Cattolico L."/>
            <person name="Poulain J."/>
            <person name="De Berardinis V."/>
            <person name="Cruaud C."/>
            <person name="Duprat S."/>
            <person name="Brottier P."/>
            <person name="Coutanceau J.-P."/>
            <person name="Gouzy J."/>
            <person name="Parra G."/>
            <person name="Lardier G."/>
            <person name="Chapple C."/>
            <person name="McKernan K.J."/>
            <person name="McEwan P."/>
            <person name="Bosak S."/>
            <person name="Kellis M."/>
            <person name="Volff J.-N."/>
            <person name="Guigo R."/>
            <person name="Zody M.C."/>
            <person name="Mesirov J."/>
            <person name="Lindblad-Toh K."/>
            <person name="Birren B."/>
            <person name="Nusbaum C."/>
            <person name="Kahn D."/>
            <person name="Robinson-Rechavi M."/>
            <person name="Laudet V."/>
            <person name="Schachter V."/>
            <person name="Quetier F."/>
            <person name="Saurin W."/>
            <person name="Scarpelli C."/>
            <person name="Wincker P."/>
            <person name="Lander E.S."/>
            <person name="Weissenbach J."/>
            <person name="Roest Crollius H."/>
        </authorList>
    </citation>
    <scope>NUCLEOTIDE SEQUENCE [LARGE SCALE GENOMIC DNA]</scope>
</reference>
<feature type="non-terminal residue" evidence="4">
    <location>
        <position position="232"/>
    </location>
</feature>
<evidence type="ECO:0000256" key="2">
    <source>
        <dbReference type="ARBA" id="ARBA00022803"/>
    </source>
</evidence>
<feature type="region of interest" description="Disordered" evidence="3">
    <location>
        <begin position="142"/>
        <end position="193"/>
    </location>
</feature>
<organism evidence="4">
    <name type="scientific">Tetraodon nigroviridis</name>
    <name type="common">Spotted green pufferfish</name>
    <name type="synonym">Chelonodon nigroviridis</name>
    <dbReference type="NCBI Taxonomy" id="99883"/>
    <lineage>
        <taxon>Eukaryota</taxon>
        <taxon>Metazoa</taxon>
        <taxon>Chordata</taxon>
        <taxon>Craniata</taxon>
        <taxon>Vertebrata</taxon>
        <taxon>Euteleostomi</taxon>
        <taxon>Actinopterygii</taxon>
        <taxon>Neopterygii</taxon>
        <taxon>Teleostei</taxon>
        <taxon>Neoteleostei</taxon>
        <taxon>Acanthomorphata</taxon>
        <taxon>Eupercaria</taxon>
        <taxon>Tetraodontiformes</taxon>
        <taxon>Tetradontoidea</taxon>
        <taxon>Tetraodontidae</taxon>
        <taxon>Tetraodon</taxon>
    </lineage>
</organism>
<dbReference type="PANTHER" id="PTHR16193:SF0">
    <property type="entry name" value="TETRATRICOPEPTIDE REPEAT PROTEIN 27"/>
    <property type="match status" value="1"/>
</dbReference>
<evidence type="ECO:0000256" key="1">
    <source>
        <dbReference type="ARBA" id="ARBA00022737"/>
    </source>
</evidence>
<feature type="region of interest" description="Disordered" evidence="3">
    <location>
        <begin position="76"/>
        <end position="95"/>
    </location>
</feature>
<sequence>GALGKRTQFQQKFLAQLVLQVHRKDQSSGAHEDSPTCTPPSMLPKNCRLNDDTLLEDVSLARPSQADCRTCARRSRPWSWESGGSGTRAGLREAPRGPVLTPAVVLQRRPPEKQPRPQADGGGAPRLHLVRFVPAQVLGSSGLGALPEVQTGEGELPAGGERHDAAAGRRAPPPPPTHKRTRTRTRTRTHTHPHPSVVLQEIVSCCEEQTCPVSERLKLFYCSHVPPRWLVQ</sequence>
<comment type="caution">
    <text evidence="4">The sequence shown here is derived from an EMBL/GenBank/DDBJ whole genome shotgun (WGS) entry which is preliminary data.</text>
</comment>
<accession>Q4TIF1</accession>
<feature type="non-terminal residue" evidence="4">
    <location>
        <position position="1"/>
    </location>
</feature>
<dbReference type="InterPro" id="IPR044244">
    <property type="entry name" value="TTC27/Emw1"/>
</dbReference>
<dbReference type="KEGG" id="tng:GSTEN00038317G001"/>
<feature type="compositionally biased region" description="Basic and acidic residues" evidence="3">
    <location>
        <begin position="22"/>
        <end position="34"/>
    </location>
</feature>
<evidence type="ECO:0000256" key="3">
    <source>
        <dbReference type="SAM" id="MobiDB-lite"/>
    </source>
</evidence>
<dbReference type="EMBL" id="CAAE01002197">
    <property type="protein sequence ID" value="CAF87331.1"/>
    <property type="molecule type" value="Genomic_DNA"/>
</dbReference>
<name>Q4TIF1_TETNG</name>
<protein>
    <submittedName>
        <fullName evidence="4">(spotted green pufferfish) hypothetical protein</fullName>
    </submittedName>
</protein>
<gene>
    <name evidence="4" type="ORF">GSTENG00038317001</name>
</gene>
<evidence type="ECO:0000313" key="4">
    <source>
        <dbReference type="EMBL" id="CAF87331.1"/>
    </source>
</evidence>
<proteinExistence type="predicted"/>
<keyword evidence="1" id="KW-0677">Repeat</keyword>